<sequence length="41" mass="4432">MSASPWTCFKTNHLRTGFASLVAELVGPKNSVRGIVVISRT</sequence>
<gene>
    <name evidence="1" type="ordered locus">Bd0402</name>
</gene>
<dbReference type="HOGENOM" id="CLU_3266319_0_0_7"/>
<evidence type="ECO:0000313" key="1">
    <source>
        <dbReference type="EMBL" id="CAE78389.1"/>
    </source>
</evidence>
<keyword evidence="2" id="KW-1185">Reference proteome</keyword>
<dbReference type="Proteomes" id="UP000008080">
    <property type="component" value="Chromosome"/>
</dbReference>
<protein>
    <submittedName>
        <fullName evidence="1">Uncharacterized protein</fullName>
    </submittedName>
</protein>
<proteinExistence type="predicted"/>
<dbReference type="EMBL" id="BX842647">
    <property type="protein sequence ID" value="CAE78389.1"/>
    <property type="molecule type" value="Genomic_DNA"/>
</dbReference>
<dbReference type="STRING" id="264462.Bd0402"/>
<reference evidence="1 2" key="1">
    <citation type="journal article" date="2004" name="Science">
        <title>A predator unmasked: life cycle of Bdellovibrio bacteriovorus from a genomic perspective.</title>
        <authorList>
            <person name="Rendulic S."/>
            <person name="Jagtap P."/>
            <person name="Rosinus A."/>
            <person name="Eppinger M."/>
            <person name="Baar C."/>
            <person name="Lanz C."/>
            <person name="Keller H."/>
            <person name="Lambert C."/>
            <person name="Evans K.J."/>
            <person name="Goesmann A."/>
            <person name="Meyer F."/>
            <person name="Sockett R.E."/>
            <person name="Schuster S.C."/>
        </authorList>
    </citation>
    <scope>NUCLEOTIDE SEQUENCE [LARGE SCALE GENOMIC DNA]</scope>
    <source>
        <strain evidence="2">ATCC 15356 / DSM 50701 / NCIMB 9529 / HD100</strain>
    </source>
</reference>
<evidence type="ECO:0000313" key="2">
    <source>
        <dbReference type="Proteomes" id="UP000008080"/>
    </source>
</evidence>
<organism evidence="1 2">
    <name type="scientific">Bdellovibrio bacteriovorus (strain ATCC 15356 / DSM 50701 / NCIMB 9529 / HD100)</name>
    <dbReference type="NCBI Taxonomy" id="264462"/>
    <lineage>
        <taxon>Bacteria</taxon>
        <taxon>Pseudomonadati</taxon>
        <taxon>Bdellovibrionota</taxon>
        <taxon>Bdellovibrionia</taxon>
        <taxon>Bdellovibrionales</taxon>
        <taxon>Pseudobdellovibrionaceae</taxon>
        <taxon>Bdellovibrio</taxon>
    </lineage>
</organism>
<dbReference type="AlphaFoldDB" id="Q6MQQ8"/>
<name>Q6MQQ8_BDEBA</name>
<accession>Q6MQQ8</accession>
<dbReference type="KEGG" id="bba:Bd0402"/>